<gene>
    <name evidence="6" type="ORF">Q5P01_020615</name>
</gene>
<dbReference type="GO" id="GO:0016020">
    <property type="term" value="C:membrane"/>
    <property type="evidence" value="ECO:0007669"/>
    <property type="project" value="InterPro"/>
</dbReference>
<dbReference type="Proteomes" id="UP001187415">
    <property type="component" value="Unassembled WGS sequence"/>
</dbReference>
<keyword evidence="7" id="KW-1185">Reference proteome</keyword>
<dbReference type="InterPro" id="IPR051515">
    <property type="entry name" value="IRG"/>
</dbReference>
<name>A0AA88LXZ0_CHASR</name>
<sequence length="348" mass="38268">MDDPFESLQTIGDIKEALQNNNAAGAAAVIQNHLDKQDNIPLNIGITGESGSGKSTFVNAIRGIDNSHETGAPTGCVETTTEITPYQHPTYPNVIVWDLPGIGTMNFPTDKENDVKLAQEIQKMGKKFYFVRSKIDHNVHDEEKSKKVFNQKVTLDRIRQNCVQGLQKQGFESPQVFLVSSFELHKYDFHKLEETLERELPAHKKNSFLMAMPNISRGIIDKKKEAFQSNIKYLASISAIIAFAPVPGLSIAYQITFGLDNKSLQSLADSAELIVKTLCLSLSEVALIAAEEGSRFIPIIGIPAAMALSFMSTYKALSSFLNMLADDAQSVFTRALGLGLDKSQIISV</sequence>
<protein>
    <recommendedName>
        <fullName evidence="5">IRG-type G domain-containing protein</fullName>
    </recommendedName>
</protein>
<evidence type="ECO:0000256" key="4">
    <source>
        <dbReference type="ARBA" id="ARBA00023134"/>
    </source>
</evidence>
<keyword evidence="2" id="KW-0547">Nucleotide-binding</keyword>
<dbReference type="InterPro" id="IPR027417">
    <property type="entry name" value="P-loop_NTPase"/>
</dbReference>
<dbReference type="AlphaFoldDB" id="A0AA88LXZ0"/>
<dbReference type="Gene3D" id="3.40.50.300">
    <property type="entry name" value="P-loop containing nucleotide triphosphate hydrolases"/>
    <property type="match status" value="2"/>
</dbReference>
<evidence type="ECO:0000259" key="5">
    <source>
        <dbReference type="PROSITE" id="PS51716"/>
    </source>
</evidence>
<accession>A0AA88LXZ0</accession>
<dbReference type="InterPro" id="IPR030385">
    <property type="entry name" value="G_IRG_dom"/>
</dbReference>
<keyword evidence="3" id="KW-0378">Hydrolase</keyword>
<dbReference type="InterPro" id="IPR007743">
    <property type="entry name" value="Immunity-related_GTPase-like"/>
</dbReference>
<proteinExistence type="inferred from homology"/>
<evidence type="ECO:0000256" key="3">
    <source>
        <dbReference type="ARBA" id="ARBA00022801"/>
    </source>
</evidence>
<dbReference type="EMBL" id="JAUPFM010000016">
    <property type="protein sequence ID" value="KAK2826401.1"/>
    <property type="molecule type" value="Genomic_DNA"/>
</dbReference>
<evidence type="ECO:0000256" key="2">
    <source>
        <dbReference type="ARBA" id="ARBA00022741"/>
    </source>
</evidence>
<feature type="domain" description="IRG-type G" evidence="5">
    <location>
        <begin position="40"/>
        <end position="199"/>
    </location>
</feature>
<dbReference type="GO" id="GO:0005525">
    <property type="term" value="F:GTP binding"/>
    <property type="evidence" value="ECO:0007669"/>
    <property type="project" value="UniProtKB-KW"/>
</dbReference>
<evidence type="ECO:0000313" key="6">
    <source>
        <dbReference type="EMBL" id="KAK2826401.1"/>
    </source>
</evidence>
<dbReference type="PROSITE" id="PS51716">
    <property type="entry name" value="G_IRG"/>
    <property type="match status" value="1"/>
</dbReference>
<dbReference type="PANTHER" id="PTHR32341:SF10">
    <property type="entry name" value="INTERFERON-INDUCIBLE GTPASE 5"/>
    <property type="match status" value="1"/>
</dbReference>
<comment type="similarity">
    <text evidence="1">Belongs to the TRAFAC class dynamin-like GTPase superfamily. IRG family.</text>
</comment>
<organism evidence="6 7">
    <name type="scientific">Channa striata</name>
    <name type="common">Snakehead murrel</name>
    <name type="synonym">Ophicephalus striatus</name>
    <dbReference type="NCBI Taxonomy" id="64152"/>
    <lineage>
        <taxon>Eukaryota</taxon>
        <taxon>Metazoa</taxon>
        <taxon>Chordata</taxon>
        <taxon>Craniata</taxon>
        <taxon>Vertebrata</taxon>
        <taxon>Euteleostomi</taxon>
        <taxon>Actinopterygii</taxon>
        <taxon>Neopterygii</taxon>
        <taxon>Teleostei</taxon>
        <taxon>Neoteleostei</taxon>
        <taxon>Acanthomorphata</taxon>
        <taxon>Anabantaria</taxon>
        <taxon>Anabantiformes</taxon>
        <taxon>Channoidei</taxon>
        <taxon>Channidae</taxon>
        <taxon>Channa</taxon>
    </lineage>
</organism>
<dbReference type="Pfam" id="PF05049">
    <property type="entry name" value="IIGP"/>
    <property type="match status" value="2"/>
</dbReference>
<dbReference type="PANTHER" id="PTHR32341">
    <property type="entry name" value="INTERFERON-INDUCIBLE GTPASE"/>
    <property type="match status" value="1"/>
</dbReference>
<keyword evidence="4" id="KW-0342">GTP-binding</keyword>
<evidence type="ECO:0000313" key="7">
    <source>
        <dbReference type="Proteomes" id="UP001187415"/>
    </source>
</evidence>
<dbReference type="GO" id="GO:0016787">
    <property type="term" value="F:hydrolase activity"/>
    <property type="evidence" value="ECO:0007669"/>
    <property type="project" value="UniProtKB-KW"/>
</dbReference>
<reference evidence="6" key="1">
    <citation type="submission" date="2023-07" db="EMBL/GenBank/DDBJ databases">
        <title>Chromosome-level Genome Assembly of Striped Snakehead (Channa striata).</title>
        <authorList>
            <person name="Liu H."/>
        </authorList>
    </citation>
    <scope>NUCLEOTIDE SEQUENCE</scope>
    <source>
        <strain evidence="6">Gz</strain>
        <tissue evidence="6">Muscle</tissue>
    </source>
</reference>
<comment type="caution">
    <text evidence="6">The sequence shown here is derived from an EMBL/GenBank/DDBJ whole genome shotgun (WGS) entry which is preliminary data.</text>
</comment>
<dbReference type="SUPFAM" id="SSF52540">
    <property type="entry name" value="P-loop containing nucleoside triphosphate hydrolases"/>
    <property type="match status" value="1"/>
</dbReference>
<evidence type="ECO:0000256" key="1">
    <source>
        <dbReference type="ARBA" id="ARBA00005429"/>
    </source>
</evidence>